<name>A0A9D2UEW9_9MICC</name>
<keyword evidence="2" id="KW-0812">Transmembrane</keyword>
<dbReference type="Proteomes" id="UP000823908">
    <property type="component" value="Unassembled WGS sequence"/>
</dbReference>
<dbReference type="Pfam" id="PF00892">
    <property type="entry name" value="EamA"/>
    <property type="match status" value="1"/>
</dbReference>
<reference evidence="4" key="1">
    <citation type="journal article" date="2021" name="PeerJ">
        <title>Extensive microbial diversity within the chicken gut microbiome revealed by metagenomics and culture.</title>
        <authorList>
            <person name="Gilroy R."/>
            <person name="Ravi A."/>
            <person name="Getino M."/>
            <person name="Pursley I."/>
            <person name="Horton D.L."/>
            <person name="Alikhan N.F."/>
            <person name="Baker D."/>
            <person name="Gharbi K."/>
            <person name="Hall N."/>
            <person name="Watson M."/>
            <person name="Adriaenssens E.M."/>
            <person name="Foster-Nyarko E."/>
            <person name="Jarju S."/>
            <person name="Secka A."/>
            <person name="Antonio M."/>
            <person name="Oren A."/>
            <person name="Chaudhuri R.R."/>
            <person name="La Ragione R."/>
            <person name="Hildebrand F."/>
            <person name="Pallen M.J."/>
        </authorList>
    </citation>
    <scope>NUCLEOTIDE SEQUENCE</scope>
    <source>
        <strain evidence="4">ChiHjej10B9-4811</strain>
    </source>
</reference>
<feature type="transmembrane region" description="Helical" evidence="2">
    <location>
        <begin position="252"/>
        <end position="272"/>
    </location>
</feature>
<evidence type="ECO:0000313" key="4">
    <source>
        <dbReference type="EMBL" id="HJD51250.1"/>
    </source>
</evidence>
<feature type="transmembrane region" description="Helical" evidence="2">
    <location>
        <begin position="187"/>
        <end position="209"/>
    </location>
</feature>
<comment type="similarity">
    <text evidence="1">Belongs to the EamA transporter family.</text>
</comment>
<dbReference type="PROSITE" id="PS51257">
    <property type="entry name" value="PROKAR_LIPOPROTEIN"/>
    <property type="match status" value="1"/>
</dbReference>
<organism evidence="4 5">
    <name type="scientific">Candidatus Rothia avistercoris</name>
    <dbReference type="NCBI Taxonomy" id="2840479"/>
    <lineage>
        <taxon>Bacteria</taxon>
        <taxon>Bacillati</taxon>
        <taxon>Actinomycetota</taxon>
        <taxon>Actinomycetes</taxon>
        <taxon>Micrococcales</taxon>
        <taxon>Micrococcaceae</taxon>
        <taxon>Rothia</taxon>
    </lineage>
</organism>
<dbReference type="GO" id="GO:0016020">
    <property type="term" value="C:membrane"/>
    <property type="evidence" value="ECO:0007669"/>
    <property type="project" value="InterPro"/>
</dbReference>
<accession>A0A9D2UEW9</accession>
<dbReference type="EMBL" id="DWUS01000118">
    <property type="protein sequence ID" value="HJD51250.1"/>
    <property type="molecule type" value="Genomic_DNA"/>
</dbReference>
<evidence type="ECO:0000259" key="3">
    <source>
        <dbReference type="Pfam" id="PF00892"/>
    </source>
</evidence>
<protein>
    <submittedName>
        <fullName evidence="4">EamA family transporter</fullName>
    </submittedName>
</protein>
<keyword evidence="2" id="KW-0472">Membrane</keyword>
<dbReference type="AlphaFoldDB" id="A0A9D2UEW9"/>
<feature type="transmembrane region" description="Helical" evidence="2">
    <location>
        <begin position="51"/>
        <end position="72"/>
    </location>
</feature>
<dbReference type="InterPro" id="IPR000620">
    <property type="entry name" value="EamA_dom"/>
</dbReference>
<evidence type="ECO:0000256" key="2">
    <source>
        <dbReference type="SAM" id="Phobius"/>
    </source>
</evidence>
<feature type="transmembrane region" description="Helical" evidence="2">
    <location>
        <begin position="110"/>
        <end position="128"/>
    </location>
</feature>
<feature type="transmembrane region" description="Helical" evidence="2">
    <location>
        <begin position="84"/>
        <end position="104"/>
    </location>
</feature>
<feature type="transmembrane region" description="Helical" evidence="2">
    <location>
        <begin position="25"/>
        <end position="45"/>
    </location>
</feature>
<gene>
    <name evidence="4" type="ORF">H9908_05235</name>
</gene>
<feature type="transmembrane region" description="Helical" evidence="2">
    <location>
        <begin position="221"/>
        <end position="240"/>
    </location>
</feature>
<feature type="domain" description="EamA" evidence="3">
    <location>
        <begin position="162"/>
        <end position="295"/>
    </location>
</feature>
<sequence>MQYPSRKKAPVQAVRSRFTGSDKTTGVLLVIGSCISLQIGAAFAVQLFPQLGAWGVTNLRLGVAALVICALTRPRFWAWNLPQWIAVALLGTSFAFMNGAFYHAIELLPLGLAVSVEFIGPLVLAAVLSRRLIDGLWIGLATIGMALIGVEKAFGAEHISTLGLAFALVAGFFWACYILASSRVGRLIDGAGGLGAALVIATLITLPFGGAGAAQAFADPGILALAVGTGLLSSVVPYTFELAALRRLPNNVFSILLSLEPGIAAIGGWLLLSQDTGALRWTAILLLTVASMGITVTSRPQRAAGEPAPVTSTIAQVDAP</sequence>
<feature type="transmembrane region" description="Helical" evidence="2">
    <location>
        <begin position="278"/>
        <end position="296"/>
    </location>
</feature>
<feature type="transmembrane region" description="Helical" evidence="2">
    <location>
        <begin position="135"/>
        <end position="154"/>
    </location>
</feature>
<comment type="caution">
    <text evidence="4">The sequence shown here is derived from an EMBL/GenBank/DDBJ whole genome shotgun (WGS) entry which is preliminary data.</text>
</comment>
<feature type="transmembrane region" description="Helical" evidence="2">
    <location>
        <begin position="160"/>
        <end position="180"/>
    </location>
</feature>
<evidence type="ECO:0000256" key="1">
    <source>
        <dbReference type="ARBA" id="ARBA00007362"/>
    </source>
</evidence>
<proteinExistence type="inferred from homology"/>
<evidence type="ECO:0000313" key="5">
    <source>
        <dbReference type="Proteomes" id="UP000823908"/>
    </source>
</evidence>
<reference evidence="4" key="2">
    <citation type="submission" date="2021-04" db="EMBL/GenBank/DDBJ databases">
        <authorList>
            <person name="Gilroy R."/>
        </authorList>
    </citation>
    <scope>NUCLEOTIDE SEQUENCE</scope>
    <source>
        <strain evidence="4">ChiHjej10B9-4811</strain>
    </source>
</reference>
<keyword evidence="2" id="KW-1133">Transmembrane helix</keyword>